<dbReference type="Proteomes" id="UP000548867">
    <property type="component" value="Unassembled WGS sequence"/>
</dbReference>
<dbReference type="SUPFAM" id="SSF111369">
    <property type="entry name" value="HlyD-like secretion proteins"/>
    <property type="match status" value="1"/>
</dbReference>
<dbReference type="PROSITE" id="PS51257">
    <property type="entry name" value="PROKAR_LIPOPROTEIN"/>
    <property type="match status" value="1"/>
</dbReference>
<dbReference type="InterPro" id="IPR006143">
    <property type="entry name" value="RND_pump_MFP"/>
</dbReference>
<dbReference type="PANTHER" id="PTHR30097">
    <property type="entry name" value="CATION EFFLUX SYSTEM PROTEIN CUSB"/>
    <property type="match status" value="1"/>
</dbReference>
<name>A0A7W6G768_9SPHN</name>
<evidence type="ECO:0000259" key="4">
    <source>
        <dbReference type="Pfam" id="PF25975"/>
    </source>
</evidence>
<dbReference type="GO" id="GO:0060003">
    <property type="term" value="P:copper ion export"/>
    <property type="evidence" value="ECO:0007669"/>
    <property type="project" value="TreeGrafter"/>
</dbReference>
<sequence length="365" mass="36738">MMRKNSLLAAGAALALLSACSRAAQEAAPEAPSPKGDLVALSEAQVKELGITVEPAQGDAPIPLASVPGTVSLPPEARVAVTSPFGGTAVKVLVIPGQEVSRGAVLGVVKAAESVQFSGAMARSQAELPVAQANAARLSQLAKEGVIAPSRAEEAVANLRAVQATLAENRRLLALGGASRDGTVTLRSPIAGRVASVSVETGGAVSTDGAPFVVENISALRLDLQLPQRLAGQLRPGMPVAVEQDGRRAVGKLLSVGASLDPVTRSLVARASVAGDAGLVPGKGVTAIIEAAGESAKGVSVPRNAVANVDGHDVVFIRDGKNFRRQVVKVAGESGGRMVIGSGLYAHAQVVTKGVAELKAIFAGA</sequence>
<dbReference type="AlphaFoldDB" id="A0A7W6G768"/>
<feature type="domain" description="CzcB-like C-terminal circularly permuted SH3-like" evidence="4">
    <location>
        <begin position="299"/>
        <end position="354"/>
    </location>
</feature>
<evidence type="ECO:0000313" key="5">
    <source>
        <dbReference type="EMBL" id="MBB3954657.1"/>
    </source>
</evidence>
<dbReference type="PANTHER" id="PTHR30097:SF4">
    <property type="entry name" value="SLR6042 PROTEIN"/>
    <property type="match status" value="1"/>
</dbReference>
<dbReference type="Pfam" id="PF25975">
    <property type="entry name" value="CzcB_C"/>
    <property type="match status" value="1"/>
</dbReference>
<reference evidence="5 6" key="1">
    <citation type="submission" date="2020-08" db="EMBL/GenBank/DDBJ databases">
        <title>Genomic Encyclopedia of Type Strains, Phase IV (KMG-IV): sequencing the most valuable type-strain genomes for metagenomic binning, comparative biology and taxonomic classification.</title>
        <authorList>
            <person name="Goeker M."/>
        </authorList>
    </citation>
    <scope>NUCLEOTIDE SEQUENCE [LARGE SCALE GENOMIC DNA]</scope>
    <source>
        <strain evidence="5 6">DSM 27057</strain>
    </source>
</reference>
<feature type="chain" id="PRO_5030719266" evidence="3">
    <location>
        <begin position="24"/>
        <end position="365"/>
    </location>
</feature>
<comment type="similarity">
    <text evidence="1">Belongs to the membrane fusion protein (MFP) (TC 8.A.1) family.</text>
</comment>
<protein>
    <submittedName>
        <fullName evidence="5">Cobalt-zinc-cadmium efflux system membrane fusion protein</fullName>
    </submittedName>
</protein>
<dbReference type="GO" id="GO:0030313">
    <property type="term" value="C:cell envelope"/>
    <property type="evidence" value="ECO:0007669"/>
    <property type="project" value="TreeGrafter"/>
</dbReference>
<dbReference type="Gene3D" id="2.40.420.20">
    <property type="match status" value="1"/>
</dbReference>
<dbReference type="InterPro" id="IPR058649">
    <property type="entry name" value="CzcB_C"/>
</dbReference>
<feature type="signal peptide" evidence="3">
    <location>
        <begin position="1"/>
        <end position="23"/>
    </location>
</feature>
<dbReference type="RefSeq" id="WP_246404335.1">
    <property type="nucleotide sequence ID" value="NZ_JACIDX010000005.1"/>
</dbReference>
<keyword evidence="3" id="KW-0732">Signal</keyword>
<comment type="caution">
    <text evidence="5">The sequence shown here is derived from an EMBL/GenBank/DDBJ whole genome shotgun (WGS) entry which is preliminary data.</text>
</comment>
<accession>A0A7W6G768</accession>
<proteinExistence type="inferred from homology"/>
<keyword evidence="6" id="KW-1185">Reference proteome</keyword>
<dbReference type="InterPro" id="IPR051909">
    <property type="entry name" value="MFP_Cation_Efflux"/>
</dbReference>
<dbReference type="NCBIfam" id="TIGR01730">
    <property type="entry name" value="RND_mfp"/>
    <property type="match status" value="1"/>
</dbReference>
<gene>
    <name evidence="5" type="ORF">GGR38_001596</name>
</gene>
<dbReference type="Gene3D" id="2.40.30.170">
    <property type="match status" value="1"/>
</dbReference>
<dbReference type="GO" id="GO:0022857">
    <property type="term" value="F:transmembrane transporter activity"/>
    <property type="evidence" value="ECO:0007669"/>
    <property type="project" value="InterPro"/>
</dbReference>
<dbReference type="GO" id="GO:0016020">
    <property type="term" value="C:membrane"/>
    <property type="evidence" value="ECO:0007669"/>
    <property type="project" value="InterPro"/>
</dbReference>
<evidence type="ECO:0000256" key="1">
    <source>
        <dbReference type="ARBA" id="ARBA00009477"/>
    </source>
</evidence>
<evidence type="ECO:0000313" key="6">
    <source>
        <dbReference type="Proteomes" id="UP000548867"/>
    </source>
</evidence>
<dbReference type="EMBL" id="JACIDX010000005">
    <property type="protein sequence ID" value="MBB3954657.1"/>
    <property type="molecule type" value="Genomic_DNA"/>
</dbReference>
<organism evidence="5 6">
    <name type="scientific">Novosphingobium sediminicola</name>
    <dbReference type="NCBI Taxonomy" id="563162"/>
    <lineage>
        <taxon>Bacteria</taxon>
        <taxon>Pseudomonadati</taxon>
        <taxon>Pseudomonadota</taxon>
        <taxon>Alphaproteobacteria</taxon>
        <taxon>Sphingomonadales</taxon>
        <taxon>Sphingomonadaceae</taxon>
        <taxon>Novosphingobium</taxon>
    </lineage>
</organism>
<evidence type="ECO:0000256" key="2">
    <source>
        <dbReference type="ARBA" id="ARBA00022448"/>
    </source>
</evidence>
<dbReference type="GO" id="GO:0015679">
    <property type="term" value="P:plasma membrane copper ion transport"/>
    <property type="evidence" value="ECO:0007669"/>
    <property type="project" value="TreeGrafter"/>
</dbReference>
<dbReference type="Gene3D" id="1.10.287.470">
    <property type="entry name" value="Helix hairpin bin"/>
    <property type="match status" value="1"/>
</dbReference>
<evidence type="ECO:0000256" key="3">
    <source>
        <dbReference type="SAM" id="SignalP"/>
    </source>
</evidence>
<dbReference type="Gene3D" id="2.40.50.100">
    <property type="match status" value="1"/>
</dbReference>
<keyword evidence="2" id="KW-0813">Transport</keyword>